<evidence type="ECO:0000313" key="2">
    <source>
        <dbReference type="Proteomes" id="UP001211907"/>
    </source>
</evidence>
<dbReference type="AlphaFoldDB" id="A0AAD5T6G2"/>
<accession>A0AAD5T6G2</accession>
<sequence length="137" mass="14332">MSLNASCDTSCNPGLVCNLAIPNNAICVQPVWEGLSSPCNLTHACEVACNLPYLHVCDPKLTNGSSSYVCDNTLAMPVCISLFSKPPGAACMLDYECQQITKYSSCLNGICVSDAAKSITSSVLLAIGAVAVSFFLI</sequence>
<dbReference type="Proteomes" id="UP001211907">
    <property type="component" value="Unassembled WGS sequence"/>
</dbReference>
<protein>
    <submittedName>
        <fullName evidence="1">Uncharacterized protein</fullName>
    </submittedName>
</protein>
<keyword evidence="2" id="KW-1185">Reference proteome</keyword>
<comment type="caution">
    <text evidence="1">The sequence shown here is derived from an EMBL/GenBank/DDBJ whole genome shotgun (WGS) entry which is preliminary data.</text>
</comment>
<organism evidence="1 2">
    <name type="scientific">Physocladia obscura</name>
    <dbReference type="NCBI Taxonomy" id="109957"/>
    <lineage>
        <taxon>Eukaryota</taxon>
        <taxon>Fungi</taxon>
        <taxon>Fungi incertae sedis</taxon>
        <taxon>Chytridiomycota</taxon>
        <taxon>Chytridiomycota incertae sedis</taxon>
        <taxon>Chytridiomycetes</taxon>
        <taxon>Chytridiales</taxon>
        <taxon>Chytriomycetaceae</taxon>
        <taxon>Physocladia</taxon>
    </lineage>
</organism>
<evidence type="ECO:0000313" key="1">
    <source>
        <dbReference type="EMBL" id="KAJ3132219.1"/>
    </source>
</evidence>
<proteinExistence type="predicted"/>
<name>A0AAD5T6G2_9FUNG</name>
<gene>
    <name evidence="1" type="ORF">HK100_005543</name>
</gene>
<reference evidence="1" key="1">
    <citation type="submission" date="2020-05" db="EMBL/GenBank/DDBJ databases">
        <title>Phylogenomic resolution of chytrid fungi.</title>
        <authorList>
            <person name="Stajich J.E."/>
            <person name="Amses K."/>
            <person name="Simmons R."/>
            <person name="Seto K."/>
            <person name="Myers J."/>
            <person name="Bonds A."/>
            <person name="Quandt C.A."/>
            <person name="Barry K."/>
            <person name="Liu P."/>
            <person name="Grigoriev I."/>
            <person name="Longcore J.E."/>
            <person name="James T.Y."/>
        </authorList>
    </citation>
    <scope>NUCLEOTIDE SEQUENCE</scope>
    <source>
        <strain evidence="1">JEL0513</strain>
    </source>
</reference>
<dbReference type="EMBL" id="JADGJH010000259">
    <property type="protein sequence ID" value="KAJ3132219.1"/>
    <property type="molecule type" value="Genomic_DNA"/>
</dbReference>